<keyword evidence="8 12" id="KW-0963">Cytoplasm</keyword>
<dbReference type="UniPathway" id="UPA00588">
    <property type="reaction ID" value="UER00646"/>
</dbReference>
<dbReference type="EMBL" id="CP018092">
    <property type="protein sequence ID" value="ATS19654.1"/>
    <property type="molecule type" value="Genomic_DNA"/>
</dbReference>
<evidence type="ECO:0000313" key="14">
    <source>
        <dbReference type="EMBL" id="ATS19654.1"/>
    </source>
</evidence>
<organism evidence="14 15">
    <name type="scientific">Parathermosynechococcus lividus PCC 6715</name>
    <dbReference type="NCBI Taxonomy" id="1917166"/>
    <lineage>
        <taxon>Bacteria</taxon>
        <taxon>Bacillati</taxon>
        <taxon>Cyanobacteriota</taxon>
        <taxon>Cyanophyceae</taxon>
        <taxon>Acaryochloridales</taxon>
        <taxon>Thermosynechococcaceae</taxon>
        <taxon>Parathermosynechococcus</taxon>
    </lineage>
</organism>
<evidence type="ECO:0000256" key="11">
    <source>
        <dbReference type="ARBA" id="ARBA00022726"/>
    </source>
</evidence>
<dbReference type="FunFam" id="3.40.50.2020:FF:000004">
    <property type="entry name" value="Adenine phosphoribosyltransferase"/>
    <property type="match status" value="1"/>
</dbReference>
<evidence type="ECO:0000256" key="2">
    <source>
        <dbReference type="ARBA" id="ARBA00003968"/>
    </source>
</evidence>
<evidence type="ECO:0000256" key="7">
    <source>
        <dbReference type="ARBA" id="ARBA00011893"/>
    </source>
</evidence>
<proteinExistence type="inferred from homology"/>
<dbReference type="OrthoDB" id="9803963at2"/>
<evidence type="ECO:0000256" key="4">
    <source>
        <dbReference type="ARBA" id="ARBA00004659"/>
    </source>
</evidence>
<dbReference type="RefSeq" id="WP_099799965.1">
    <property type="nucleotide sequence ID" value="NZ_CP018092.1"/>
</dbReference>
<evidence type="ECO:0000256" key="3">
    <source>
        <dbReference type="ARBA" id="ARBA00004496"/>
    </source>
</evidence>
<protein>
    <recommendedName>
        <fullName evidence="7 12">Adenine phosphoribosyltransferase</fullName>
        <shortName evidence="12">APRT</shortName>
        <ecNumber evidence="7 12">2.4.2.7</ecNumber>
    </recommendedName>
</protein>
<dbReference type="NCBIfam" id="NF002636">
    <property type="entry name" value="PRK02304.1-5"/>
    <property type="match status" value="1"/>
</dbReference>
<evidence type="ECO:0000259" key="13">
    <source>
        <dbReference type="Pfam" id="PF00156"/>
    </source>
</evidence>
<comment type="function">
    <text evidence="2 12">Catalyzes a salvage reaction resulting in the formation of AMP, that is energically less costly than de novo synthesis.</text>
</comment>
<evidence type="ECO:0000256" key="5">
    <source>
        <dbReference type="ARBA" id="ARBA00008391"/>
    </source>
</evidence>
<comment type="subcellular location">
    <subcellularLocation>
        <location evidence="3 12">Cytoplasm</location>
    </subcellularLocation>
</comment>
<comment type="catalytic activity">
    <reaction evidence="1 12">
        <text>AMP + diphosphate = 5-phospho-alpha-D-ribose 1-diphosphate + adenine</text>
        <dbReference type="Rhea" id="RHEA:16609"/>
        <dbReference type="ChEBI" id="CHEBI:16708"/>
        <dbReference type="ChEBI" id="CHEBI:33019"/>
        <dbReference type="ChEBI" id="CHEBI:58017"/>
        <dbReference type="ChEBI" id="CHEBI:456215"/>
        <dbReference type="EC" id="2.4.2.7"/>
    </reaction>
</comment>
<dbReference type="InterPro" id="IPR000836">
    <property type="entry name" value="PRTase_dom"/>
</dbReference>
<reference evidence="15" key="2">
    <citation type="journal article" date="2022" name="Front. Microbiol.">
        <title>Comparative Genomic Analysis Revealed Distinct Molecular Components and Organization of CO2-Concentrating Mechanism in Thermophilic Cyanobacteria.</title>
        <authorList>
            <person name="Tang J."/>
            <person name="Zhou H."/>
            <person name="Yao D."/>
            <person name="Riaz S."/>
            <person name="You D."/>
            <person name="Klepacz-Smolka A."/>
            <person name="Daroch M."/>
        </authorList>
    </citation>
    <scope>NUCLEOTIDE SEQUENCE [LARGE SCALE GENOMIC DNA]</scope>
    <source>
        <strain evidence="15">PCC 6715</strain>
    </source>
</reference>
<dbReference type="AlphaFoldDB" id="A0A2D2Q546"/>
<dbReference type="Gene3D" id="3.40.50.2020">
    <property type="match status" value="1"/>
</dbReference>
<evidence type="ECO:0000256" key="9">
    <source>
        <dbReference type="ARBA" id="ARBA00022676"/>
    </source>
</evidence>
<dbReference type="SUPFAM" id="SSF53271">
    <property type="entry name" value="PRTase-like"/>
    <property type="match status" value="1"/>
</dbReference>
<dbReference type="Pfam" id="PF00156">
    <property type="entry name" value="Pribosyltran"/>
    <property type="match status" value="1"/>
</dbReference>
<keyword evidence="9 12" id="KW-0328">Glycosyltransferase</keyword>
<dbReference type="PANTHER" id="PTHR11776:SF7">
    <property type="entry name" value="PHOSPHORIBOSYLTRANSFERASE DOMAIN-CONTAINING PROTEIN"/>
    <property type="match status" value="1"/>
</dbReference>
<dbReference type="GO" id="GO:0006168">
    <property type="term" value="P:adenine salvage"/>
    <property type="evidence" value="ECO:0007669"/>
    <property type="project" value="InterPro"/>
</dbReference>
<dbReference type="InterPro" id="IPR050120">
    <property type="entry name" value="Adenine_PRTase"/>
</dbReference>
<dbReference type="EC" id="2.4.2.7" evidence="7 12"/>
<accession>A0A2D2Q546</accession>
<dbReference type="GO" id="GO:0006166">
    <property type="term" value="P:purine ribonucleoside salvage"/>
    <property type="evidence" value="ECO:0007669"/>
    <property type="project" value="UniProtKB-UniRule"/>
</dbReference>
<evidence type="ECO:0000256" key="8">
    <source>
        <dbReference type="ARBA" id="ARBA00022490"/>
    </source>
</evidence>
<dbReference type="Proteomes" id="UP000231057">
    <property type="component" value="Chromosome"/>
</dbReference>
<evidence type="ECO:0000256" key="6">
    <source>
        <dbReference type="ARBA" id="ARBA00011738"/>
    </source>
</evidence>
<gene>
    <name evidence="12" type="primary">apt</name>
    <name evidence="14" type="ORF">BRW62_12500</name>
</gene>
<dbReference type="NCBIfam" id="NF002634">
    <property type="entry name" value="PRK02304.1-3"/>
    <property type="match status" value="1"/>
</dbReference>
<evidence type="ECO:0000256" key="12">
    <source>
        <dbReference type="HAMAP-Rule" id="MF_00004"/>
    </source>
</evidence>
<dbReference type="GO" id="GO:0044209">
    <property type="term" value="P:AMP salvage"/>
    <property type="evidence" value="ECO:0007669"/>
    <property type="project" value="UniProtKB-UniRule"/>
</dbReference>
<dbReference type="InterPro" id="IPR029057">
    <property type="entry name" value="PRTase-like"/>
</dbReference>
<feature type="domain" description="Phosphoribosyltransferase" evidence="13">
    <location>
        <begin position="24"/>
        <end position="148"/>
    </location>
</feature>
<dbReference type="CDD" id="cd06223">
    <property type="entry name" value="PRTases_typeI"/>
    <property type="match status" value="1"/>
</dbReference>
<evidence type="ECO:0000313" key="15">
    <source>
        <dbReference type="Proteomes" id="UP000231057"/>
    </source>
</evidence>
<comment type="subunit">
    <text evidence="6 12">Homodimer.</text>
</comment>
<dbReference type="NCBIfam" id="TIGR01090">
    <property type="entry name" value="apt"/>
    <property type="match status" value="1"/>
</dbReference>
<dbReference type="GO" id="GO:0005737">
    <property type="term" value="C:cytoplasm"/>
    <property type="evidence" value="ECO:0007669"/>
    <property type="project" value="UniProtKB-SubCell"/>
</dbReference>
<dbReference type="InterPro" id="IPR005764">
    <property type="entry name" value="Ade_phspho_trans"/>
</dbReference>
<keyword evidence="15" id="KW-1185">Reference proteome</keyword>
<keyword evidence="11 12" id="KW-0660">Purine salvage</keyword>
<keyword evidence="10 12" id="KW-0808">Transferase</keyword>
<dbReference type="HAMAP" id="MF_00004">
    <property type="entry name" value="Aden_phosphoribosyltr"/>
    <property type="match status" value="1"/>
</dbReference>
<sequence length="170" mass="18503">MDLKSLIRDVPDFPKPGILFRDLTTLLQNQAGLRYVVDQLVEKHRHDGLDYVAGIESRGFIFGAPLAYHLGAGFIPLRKPGKLCRPVYSVEYTLEYGSDRLEMHQDAIQPGQRVLIVDDLIATGGTAAAAAGLMAQASAELHGFAFIVELADLGGRAKLPDVPITTLVTY</sequence>
<comment type="similarity">
    <text evidence="5 12">Belongs to the purine/pyrimidine phosphoribosyltransferase family.</text>
</comment>
<dbReference type="PANTHER" id="PTHR11776">
    <property type="entry name" value="ADENINE PHOSPHORIBOSYLTRANSFERASE"/>
    <property type="match status" value="1"/>
</dbReference>
<evidence type="ECO:0000256" key="10">
    <source>
        <dbReference type="ARBA" id="ARBA00022679"/>
    </source>
</evidence>
<evidence type="ECO:0000256" key="1">
    <source>
        <dbReference type="ARBA" id="ARBA00000868"/>
    </source>
</evidence>
<dbReference type="GO" id="GO:0003999">
    <property type="term" value="F:adenine phosphoribosyltransferase activity"/>
    <property type="evidence" value="ECO:0007669"/>
    <property type="project" value="UniProtKB-UniRule"/>
</dbReference>
<name>A0A2D2Q546_PARLV</name>
<reference evidence="14 15" key="1">
    <citation type="submission" date="2016-11" db="EMBL/GenBank/DDBJ databases">
        <title>Complete genome sequence of thermophilic cyanobacteria strain Synechococcus sp. PCC6715.</title>
        <authorList>
            <person name="Tang J."/>
            <person name="Daroch M."/>
            <person name="Liang Y."/>
            <person name="Jiang D."/>
            <person name="Shah M."/>
        </authorList>
    </citation>
    <scope>NUCLEOTIDE SEQUENCE [LARGE SCALE GENOMIC DNA]</scope>
    <source>
        <strain evidence="14 15">PCC 6715</strain>
    </source>
</reference>
<comment type="pathway">
    <text evidence="4 12">Purine metabolism; AMP biosynthesis via salvage pathway; AMP from adenine: step 1/1.</text>
</comment>
<dbReference type="KEGG" id="slw:BRW62_12500"/>